<gene>
    <name evidence="2" type="ORF">V5N11_003839</name>
</gene>
<dbReference type="Pfam" id="PF00385">
    <property type="entry name" value="Chromo"/>
    <property type="match status" value="1"/>
</dbReference>
<dbReference type="InterPro" id="IPR016197">
    <property type="entry name" value="Chromo-like_dom_sf"/>
</dbReference>
<dbReference type="InterPro" id="IPR023780">
    <property type="entry name" value="Chromo_domain"/>
</dbReference>
<evidence type="ECO:0000259" key="1">
    <source>
        <dbReference type="PROSITE" id="PS50013"/>
    </source>
</evidence>
<dbReference type="SUPFAM" id="SSF54160">
    <property type="entry name" value="Chromo domain-like"/>
    <property type="match status" value="1"/>
</dbReference>
<accession>A0ABD1C798</accession>
<proteinExistence type="predicted"/>
<comment type="caution">
    <text evidence="2">The sequence shown here is derived from an EMBL/GenBank/DDBJ whole genome shotgun (WGS) entry which is preliminary data.</text>
</comment>
<evidence type="ECO:0000313" key="2">
    <source>
        <dbReference type="EMBL" id="KAL1225295.1"/>
    </source>
</evidence>
<dbReference type="PROSITE" id="PS50013">
    <property type="entry name" value="CHROMO_2"/>
    <property type="match status" value="1"/>
</dbReference>
<dbReference type="InterPro" id="IPR056924">
    <property type="entry name" value="SH3_Tf2-1"/>
</dbReference>
<evidence type="ECO:0000313" key="3">
    <source>
        <dbReference type="Proteomes" id="UP001558713"/>
    </source>
</evidence>
<name>A0ABD1C798_CARAN</name>
<dbReference type="Gene3D" id="2.40.50.40">
    <property type="match status" value="1"/>
</dbReference>
<protein>
    <recommendedName>
        <fullName evidence="1">Chromo domain-containing protein</fullName>
    </recommendedName>
</protein>
<feature type="domain" description="Chromo" evidence="1">
    <location>
        <begin position="48"/>
        <end position="86"/>
    </location>
</feature>
<dbReference type="Proteomes" id="UP001558713">
    <property type="component" value="Unassembled WGS sequence"/>
</dbReference>
<dbReference type="Pfam" id="PF24626">
    <property type="entry name" value="SH3_Tf2-1"/>
    <property type="match status" value="1"/>
</dbReference>
<dbReference type="EMBL" id="JBANAX010000034">
    <property type="protein sequence ID" value="KAL1225295.1"/>
    <property type="molecule type" value="Genomic_DNA"/>
</dbReference>
<keyword evidence="3" id="KW-1185">Reference proteome</keyword>
<dbReference type="AlphaFoldDB" id="A0ABD1C798"/>
<organism evidence="2 3">
    <name type="scientific">Cardamine amara subsp. amara</name>
    <dbReference type="NCBI Taxonomy" id="228776"/>
    <lineage>
        <taxon>Eukaryota</taxon>
        <taxon>Viridiplantae</taxon>
        <taxon>Streptophyta</taxon>
        <taxon>Embryophyta</taxon>
        <taxon>Tracheophyta</taxon>
        <taxon>Spermatophyta</taxon>
        <taxon>Magnoliopsida</taxon>
        <taxon>eudicotyledons</taxon>
        <taxon>Gunneridae</taxon>
        <taxon>Pentapetalae</taxon>
        <taxon>rosids</taxon>
        <taxon>malvids</taxon>
        <taxon>Brassicales</taxon>
        <taxon>Brassicaceae</taxon>
        <taxon>Cardamineae</taxon>
        <taxon>Cardamine</taxon>
    </lineage>
</organism>
<reference evidence="2 3" key="1">
    <citation type="submission" date="2024-04" db="EMBL/GenBank/DDBJ databases">
        <title>Genome assembly C_amara_ONT_v2.</title>
        <authorList>
            <person name="Yant L."/>
            <person name="Moore C."/>
            <person name="Slenker M."/>
        </authorList>
    </citation>
    <scope>NUCLEOTIDE SEQUENCE [LARGE SCALE GENOMIC DNA]</scope>
    <source>
        <tissue evidence="2">Leaf</tissue>
    </source>
</reference>
<dbReference type="InterPro" id="IPR000953">
    <property type="entry name" value="Chromo/chromo_shadow_dom"/>
</dbReference>
<sequence length="149" mass="17177">MVAYRLRLPPDLRIHDVFHISQLKPVLGKDHIVSDLPLTLSVNDKVVVEPEVVLDTRYDEEGHLEALISWTGLPDHECSWERASTLIHQFPHLKLEDKLRLSAGGIDKPWRVYTRKKKNVELDPQVAELDLEEVSKNDVEQREAQSQKS</sequence>